<organism evidence="3 4">
    <name type="scientific">Caenorhabditis japonica</name>
    <dbReference type="NCBI Taxonomy" id="281687"/>
    <lineage>
        <taxon>Eukaryota</taxon>
        <taxon>Metazoa</taxon>
        <taxon>Ecdysozoa</taxon>
        <taxon>Nematoda</taxon>
        <taxon>Chromadorea</taxon>
        <taxon>Rhabditida</taxon>
        <taxon>Rhabditina</taxon>
        <taxon>Rhabditomorpha</taxon>
        <taxon>Rhabditoidea</taxon>
        <taxon>Rhabditidae</taxon>
        <taxon>Peloderinae</taxon>
        <taxon>Caenorhabditis</taxon>
    </lineage>
</organism>
<dbReference type="Proteomes" id="UP000005237">
    <property type="component" value="Unassembled WGS sequence"/>
</dbReference>
<keyword evidence="4" id="KW-1185">Reference proteome</keyword>
<dbReference type="AlphaFoldDB" id="A0A8R1HHN2"/>
<evidence type="ECO:0000256" key="1">
    <source>
        <dbReference type="SAM" id="MobiDB-lite"/>
    </source>
</evidence>
<name>A0A8R1HHN2_CAEJA</name>
<evidence type="ECO:0000313" key="3">
    <source>
        <dbReference type="EnsemblMetazoa" id="CJA01874.1"/>
    </source>
</evidence>
<evidence type="ECO:0000313" key="4">
    <source>
        <dbReference type="Proteomes" id="UP000005237"/>
    </source>
</evidence>
<evidence type="ECO:0000259" key="2">
    <source>
        <dbReference type="Pfam" id="PF04050"/>
    </source>
</evidence>
<feature type="domain" description="Up-frameshift suppressor 2 C-terminal" evidence="2">
    <location>
        <begin position="45"/>
        <end position="138"/>
    </location>
</feature>
<feature type="region of interest" description="Disordered" evidence="1">
    <location>
        <begin position="158"/>
        <end position="186"/>
    </location>
</feature>
<protein>
    <submittedName>
        <fullName evidence="3">Upf2 domain-containing protein</fullName>
    </submittedName>
</protein>
<sequence length="186" mass="20885">MELLEIELPGMELARNRTVRNGTATNRTATNITAPKYVELPEMELPEMKLPRTDEPPSNNDNSPTASPTAELDDTDDSVAYAASGRPKQSRVTLMIRGKANKPSLKTVNIDDAELQKRWTEEKEKAEKEREDMKRLTLGQQRRIEMEEEKALMASLMGAKKGGKRGPNRAPPKSQFPKATHLDGEW</sequence>
<feature type="compositionally biased region" description="Polar residues" evidence="1">
    <location>
        <begin position="56"/>
        <end position="68"/>
    </location>
</feature>
<dbReference type="Pfam" id="PF04050">
    <property type="entry name" value="Upf2"/>
    <property type="match status" value="1"/>
</dbReference>
<feature type="compositionally biased region" description="Basic and acidic residues" evidence="1">
    <location>
        <begin position="46"/>
        <end position="55"/>
    </location>
</feature>
<proteinExistence type="predicted"/>
<reference evidence="4" key="1">
    <citation type="submission" date="2010-08" db="EMBL/GenBank/DDBJ databases">
        <authorList>
            <consortium name="Caenorhabditis japonica Sequencing Consortium"/>
            <person name="Wilson R.K."/>
        </authorList>
    </citation>
    <scope>NUCLEOTIDE SEQUENCE [LARGE SCALE GENOMIC DNA]</scope>
    <source>
        <strain evidence="4">DF5081</strain>
    </source>
</reference>
<feature type="region of interest" description="Disordered" evidence="1">
    <location>
        <begin position="38"/>
        <end position="103"/>
    </location>
</feature>
<accession>A0A8R1HHN2</accession>
<reference evidence="3" key="2">
    <citation type="submission" date="2022-06" db="UniProtKB">
        <authorList>
            <consortium name="EnsemblMetazoa"/>
        </authorList>
    </citation>
    <scope>IDENTIFICATION</scope>
    <source>
        <strain evidence="3">DF5081</strain>
    </source>
</reference>
<dbReference type="InterPro" id="IPR007193">
    <property type="entry name" value="Upf2/Nmd2_C"/>
</dbReference>
<dbReference type="EnsemblMetazoa" id="CJA01874.1">
    <property type="protein sequence ID" value="CJA01874.1"/>
    <property type="gene ID" value="WBGene00121078"/>
</dbReference>